<keyword evidence="1" id="KW-0472">Membrane</keyword>
<protein>
    <submittedName>
        <fullName evidence="3">DUF4236 domain-containing protein</fullName>
    </submittedName>
</protein>
<dbReference type="InterPro" id="IPR025330">
    <property type="entry name" value="DUF4236"/>
</dbReference>
<evidence type="ECO:0000256" key="1">
    <source>
        <dbReference type="SAM" id="Phobius"/>
    </source>
</evidence>
<keyword evidence="3" id="KW-0614">Plasmid</keyword>
<name>A0AAD0S489_9GAMM</name>
<sequence length="132" mass="14397">MGFRKSIKVGKGVRVNIGKKGISSLSLGGKGLTLNASEKGIRATGSIPGSGISHAKVVYKPDGTSKHVNLKSSLPPQIDTDVRKVSFLLGMGIFFLPYIFAWYTLRKGHSTISRVTSFAWLFWLIYSVIQQP</sequence>
<dbReference type="RefSeq" id="WP_063528117.1">
    <property type="nucleotide sequence ID" value="NZ_CP032092.1"/>
</dbReference>
<dbReference type="AlphaFoldDB" id="A0AAD0S489"/>
<dbReference type="GeneID" id="99507876"/>
<dbReference type="Proteomes" id="UP000264605">
    <property type="component" value="Plasmid unnamed2"/>
</dbReference>
<dbReference type="EMBL" id="CP032092">
    <property type="protein sequence ID" value="AXV67730.1"/>
    <property type="molecule type" value="Genomic_DNA"/>
</dbReference>
<proteinExistence type="predicted"/>
<evidence type="ECO:0000313" key="4">
    <source>
        <dbReference type="Proteomes" id="UP000264605"/>
    </source>
</evidence>
<evidence type="ECO:0000313" key="3">
    <source>
        <dbReference type="EMBL" id="AXV67730.1"/>
    </source>
</evidence>
<feature type="domain" description="DUF4236" evidence="2">
    <location>
        <begin position="2"/>
        <end position="53"/>
    </location>
</feature>
<keyword evidence="1" id="KW-0812">Transmembrane</keyword>
<gene>
    <name evidence="3" type="ORF">D0907_20595</name>
</gene>
<evidence type="ECO:0000259" key="2">
    <source>
        <dbReference type="Pfam" id="PF14020"/>
    </source>
</evidence>
<geneLocation type="plasmid" evidence="3 4">
    <name>unnamed2</name>
</geneLocation>
<feature type="transmembrane region" description="Helical" evidence="1">
    <location>
        <begin position="111"/>
        <end position="129"/>
    </location>
</feature>
<dbReference type="Pfam" id="PF14020">
    <property type="entry name" value="DUF4236"/>
    <property type="match status" value="1"/>
</dbReference>
<accession>A0AAD0S489</accession>
<organism evidence="3 4">
    <name type="scientific">Pseudoalteromonas lipolytica</name>
    <dbReference type="NCBI Taxonomy" id="570156"/>
    <lineage>
        <taxon>Bacteria</taxon>
        <taxon>Pseudomonadati</taxon>
        <taxon>Pseudomonadota</taxon>
        <taxon>Gammaproteobacteria</taxon>
        <taxon>Alteromonadales</taxon>
        <taxon>Pseudoalteromonadaceae</taxon>
        <taxon>Pseudoalteromonas</taxon>
    </lineage>
</organism>
<dbReference type="KEGG" id="pdj:D0907_20595"/>
<keyword evidence="1" id="KW-1133">Transmembrane helix</keyword>
<feature type="transmembrane region" description="Helical" evidence="1">
    <location>
        <begin position="85"/>
        <end position="105"/>
    </location>
</feature>
<reference evidence="3 4" key="1">
    <citation type="submission" date="2018-08" db="EMBL/GenBank/DDBJ databases">
        <title>Draft genome sequence of Pseudoalteromonas donghaensis HJ51.</title>
        <authorList>
            <person name="Oh J."/>
            <person name="Roh D."/>
        </authorList>
    </citation>
    <scope>NUCLEOTIDE SEQUENCE [LARGE SCALE GENOMIC DNA]</scope>
    <source>
        <strain evidence="3 4">HJ51</strain>
        <plasmid evidence="3 4">unnamed2</plasmid>
    </source>
</reference>